<evidence type="ECO:0000256" key="11">
    <source>
        <dbReference type="PIRSR" id="PIRSR601834-1"/>
    </source>
</evidence>
<feature type="binding site" evidence="11">
    <location>
        <position position="151"/>
    </location>
    <ligand>
        <name>FAD</name>
        <dbReference type="ChEBI" id="CHEBI:57692"/>
    </ligand>
</feature>
<feature type="transmembrane region" description="Helical" evidence="13">
    <location>
        <begin position="33"/>
        <end position="54"/>
    </location>
</feature>
<feature type="binding site" evidence="11">
    <location>
        <position position="119"/>
    </location>
    <ligand>
        <name>FAD</name>
        <dbReference type="ChEBI" id="CHEBI:57692"/>
    </ligand>
</feature>
<keyword evidence="7 13" id="KW-1133">Transmembrane helix</keyword>
<keyword evidence="9 12" id="KW-0520">NAD</keyword>
<dbReference type="Pfam" id="PF00970">
    <property type="entry name" value="FAD_binding_6"/>
    <property type="match status" value="1"/>
</dbReference>
<dbReference type="PANTHER" id="PTHR19370:SF185">
    <property type="entry name" value="NADH-CYTOCHROME B5 REDUCTASE"/>
    <property type="match status" value="1"/>
</dbReference>
<evidence type="ECO:0000256" key="5">
    <source>
        <dbReference type="ARBA" id="ARBA00022787"/>
    </source>
</evidence>
<evidence type="ECO:0000256" key="7">
    <source>
        <dbReference type="ARBA" id="ARBA00022989"/>
    </source>
</evidence>
<evidence type="ECO:0000259" key="14">
    <source>
        <dbReference type="PROSITE" id="PS51384"/>
    </source>
</evidence>
<dbReference type="AlphaFoldDB" id="A0A7S4KD78"/>
<feature type="binding site" evidence="11">
    <location>
        <position position="136"/>
    </location>
    <ligand>
        <name>FAD</name>
        <dbReference type="ChEBI" id="CHEBI:57692"/>
    </ligand>
</feature>
<comment type="catalytic activity">
    <reaction evidence="12">
        <text>2 Fe(III)-[cytochrome b5] + NADH = 2 Fe(II)-[cytochrome b5] + NAD(+) + H(+)</text>
        <dbReference type="Rhea" id="RHEA:46680"/>
        <dbReference type="Rhea" id="RHEA-COMP:10438"/>
        <dbReference type="Rhea" id="RHEA-COMP:10439"/>
        <dbReference type="ChEBI" id="CHEBI:15378"/>
        <dbReference type="ChEBI" id="CHEBI:29033"/>
        <dbReference type="ChEBI" id="CHEBI:29034"/>
        <dbReference type="ChEBI" id="CHEBI:57540"/>
        <dbReference type="ChEBI" id="CHEBI:57945"/>
        <dbReference type="EC" id="1.6.2.2"/>
    </reaction>
</comment>
<dbReference type="Gene3D" id="3.40.50.80">
    <property type="entry name" value="Nucleotide-binding domain of ferredoxin-NADP reductase (FNR) module"/>
    <property type="match status" value="1"/>
</dbReference>
<comment type="similarity">
    <text evidence="12">Belongs to the flavoprotein pyridine nucleotide cytochrome reductase family.</text>
</comment>
<dbReference type="EC" id="1.6.2.2" evidence="12"/>
<evidence type="ECO:0000256" key="8">
    <source>
        <dbReference type="ARBA" id="ARBA00023002"/>
    </source>
</evidence>
<keyword evidence="4 13" id="KW-0812">Transmembrane</keyword>
<dbReference type="EMBL" id="HBKQ01063598">
    <property type="protein sequence ID" value="CAE2291311.1"/>
    <property type="molecule type" value="Transcribed_RNA"/>
</dbReference>
<feature type="binding site" evidence="11">
    <location>
        <position position="153"/>
    </location>
    <ligand>
        <name>FAD</name>
        <dbReference type="ChEBI" id="CHEBI:57692"/>
    </ligand>
</feature>
<dbReference type="InterPro" id="IPR017927">
    <property type="entry name" value="FAD-bd_FR_type"/>
</dbReference>
<evidence type="ECO:0000256" key="13">
    <source>
        <dbReference type="SAM" id="Phobius"/>
    </source>
</evidence>
<protein>
    <recommendedName>
        <fullName evidence="12">NADH-cytochrome b5 reductase</fullName>
        <ecNumber evidence="12">1.6.2.2</ecNumber>
    </recommendedName>
</protein>
<dbReference type="InterPro" id="IPR017938">
    <property type="entry name" value="Riboflavin_synthase-like_b-brl"/>
</dbReference>
<evidence type="ECO:0000256" key="10">
    <source>
        <dbReference type="ARBA" id="ARBA00023136"/>
    </source>
</evidence>
<feature type="binding site" evidence="11">
    <location>
        <position position="152"/>
    </location>
    <ligand>
        <name>FAD</name>
        <dbReference type="ChEBI" id="CHEBI:57692"/>
    </ligand>
</feature>
<feature type="binding site" evidence="11">
    <location>
        <position position="117"/>
    </location>
    <ligand>
        <name>FAD</name>
        <dbReference type="ChEBI" id="CHEBI:57692"/>
    </ligand>
</feature>
<keyword evidence="6 11" id="KW-0274">FAD</keyword>
<dbReference type="InterPro" id="IPR039261">
    <property type="entry name" value="FNR_nucleotide-bd"/>
</dbReference>
<keyword evidence="5" id="KW-1000">Mitochondrion outer membrane</keyword>
<evidence type="ECO:0000256" key="1">
    <source>
        <dbReference type="ARBA" id="ARBA00001974"/>
    </source>
</evidence>
<feature type="binding site" evidence="11">
    <location>
        <position position="134"/>
    </location>
    <ligand>
        <name>FAD</name>
        <dbReference type="ChEBI" id="CHEBI:57692"/>
    </ligand>
</feature>
<evidence type="ECO:0000256" key="12">
    <source>
        <dbReference type="RuleBase" id="RU361226"/>
    </source>
</evidence>
<dbReference type="PANTHER" id="PTHR19370">
    <property type="entry name" value="NADH-CYTOCHROME B5 REDUCTASE"/>
    <property type="match status" value="1"/>
</dbReference>
<dbReference type="InterPro" id="IPR008333">
    <property type="entry name" value="Cbr1-like_FAD-bd_dom"/>
</dbReference>
<dbReference type="PRINTS" id="PR00406">
    <property type="entry name" value="CYTB5RDTASE"/>
</dbReference>
<dbReference type="Pfam" id="PF00175">
    <property type="entry name" value="NAD_binding_1"/>
    <property type="match status" value="1"/>
</dbReference>
<proteinExistence type="inferred from homology"/>
<reference evidence="15" key="1">
    <citation type="submission" date="2021-01" db="EMBL/GenBank/DDBJ databases">
        <authorList>
            <person name="Corre E."/>
            <person name="Pelletier E."/>
            <person name="Niang G."/>
            <person name="Scheremetjew M."/>
            <person name="Finn R."/>
            <person name="Kale V."/>
            <person name="Holt S."/>
            <person name="Cochrane G."/>
            <person name="Meng A."/>
            <person name="Brown T."/>
            <person name="Cohen L."/>
        </authorList>
    </citation>
    <scope>NUCLEOTIDE SEQUENCE</scope>
    <source>
        <strain evidence="15">Isolate 1302-5</strain>
    </source>
</reference>
<dbReference type="Gene3D" id="2.40.30.10">
    <property type="entry name" value="Translation factors"/>
    <property type="match status" value="1"/>
</dbReference>
<accession>A0A7S4KD78</accession>
<keyword evidence="10 13" id="KW-0472">Membrane</keyword>
<dbReference type="GO" id="GO:0005741">
    <property type="term" value="C:mitochondrial outer membrane"/>
    <property type="evidence" value="ECO:0007669"/>
    <property type="project" value="UniProtKB-SubCell"/>
</dbReference>
<keyword evidence="3 11" id="KW-0285">Flavoprotein</keyword>
<evidence type="ECO:0000256" key="4">
    <source>
        <dbReference type="ARBA" id="ARBA00022692"/>
    </source>
</evidence>
<dbReference type="PRINTS" id="PR00371">
    <property type="entry name" value="FPNCR"/>
</dbReference>
<keyword evidence="5" id="KW-0496">Mitochondrion</keyword>
<dbReference type="SUPFAM" id="SSF52343">
    <property type="entry name" value="Ferredoxin reductase-like, C-terminal NADP-linked domain"/>
    <property type="match status" value="1"/>
</dbReference>
<dbReference type="GO" id="GO:0090524">
    <property type="term" value="F:cytochrome-b5 reductase activity, acting on NADH"/>
    <property type="evidence" value="ECO:0007669"/>
    <property type="project" value="UniProtKB-EC"/>
</dbReference>
<feature type="binding site" evidence="11">
    <location>
        <position position="209"/>
    </location>
    <ligand>
        <name>FAD</name>
        <dbReference type="ChEBI" id="CHEBI:57692"/>
    </ligand>
</feature>
<evidence type="ECO:0000256" key="3">
    <source>
        <dbReference type="ARBA" id="ARBA00022630"/>
    </source>
</evidence>
<evidence type="ECO:0000256" key="6">
    <source>
        <dbReference type="ARBA" id="ARBA00022827"/>
    </source>
</evidence>
<dbReference type="CDD" id="cd06183">
    <property type="entry name" value="cyt_b5_reduct_like"/>
    <property type="match status" value="1"/>
</dbReference>
<dbReference type="PROSITE" id="PS51384">
    <property type="entry name" value="FAD_FR"/>
    <property type="match status" value="1"/>
</dbReference>
<name>A0A7S4KD78_9STRA</name>
<dbReference type="InterPro" id="IPR001834">
    <property type="entry name" value="CBR-like"/>
</dbReference>
<comment type="cofactor">
    <cofactor evidence="1 11 12">
        <name>FAD</name>
        <dbReference type="ChEBI" id="CHEBI:57692"/>
    </cofactor>
</comment>
<dbReference type="GO" id="GO:0071949">
    <property type="term" value="F:FAD binding"/>
    <property type="evidence" value="ECO:0007669"/>
    <property type="project" value="TreeGrafter"/>
</dbReference>
<feature type="domain" description="FAD-binding FR-type" evidence="14">
    <location>
        <begin position="64"/>
        <end position="177"/>
    </location>
</feature>
<dbReference type="FunFam" id="2.40.30.10:FF:000021">
    <property type="entry name" value="NADH-cytochrome b5 reductase"/>
    <property type="match status" value="1"/>
</dbReference>
<sequence>MTDAPTESVVLPLLGALSKAPTLDGIMQGEPDALVFAAVTAVIAAAVAAILLFARKPSAAMKADEFQPFRLIEKEEISHDTRKFTFALQTPKKLLGLPVGQHISLRFTDKDGKNHQRSYTPVSGDETPGTVTFVIKVYKAGVHPKFPDGGKMSQHLDSLSIGDTVDMRGPKGHLTYLGQGKFTVKQMRKPLSERCAKHFGMIAGGTGITPCLQVIHAILRDSKDTTTTVSLLYANQTEEDILVRDELETIVKEHPDRFKLHYTLDHPPSGWKYSSGFVTKDMIEANFPSAAKDGSTQILMCGPPPMLKFACIPALKELGFKEDEWFSF</sequence>
<evidence type="ECO:0000313" key="15">
    <source>
        <dbReference type="EMBL" id="CAE2291311.1"/>
    </source>
</evidence>
<dbReference type="InterPro" id="IPR001709">
    <property type="entry name" value="Flavoprot_Pyr_Nucl_cyt_Rdtase"/>
</dbReference>
<keyword evidence="8 12" id="KW-0560">Oxidoreductase</keyword>
<dbReference type="FunFam" id="3.40.50.80:FF:000019">
    <property type="entry name" value="NADH-cytochrome b5 reductase"/>
    <property type="match status" value="1"/>
</dbReference>
<dbReference type="SUPFAM" id="SSF63380">
    <property type="entry name" value="Riboflavin synthase domain-like"/>
    <property type="match status" value="1"/>
</dbReference>
<dbReference type="InterPro" id="IPR001433">
    <property type="entry name" value="OxRdtase_FAD/NAD-bd"/>
</dbReference>
<evidence type="ECO:0000256" key="9">
    <source>
        <dbReference type="ARBA" id="ARBA00023027"/>
    </source>
</evidence>
<evidence type="ECO:0000256" key="2">
    <source>
        <dbReference type="ARBA" id="ARBA00004294"/>
    </source>
</evidence>
<organism evidence="15">
    <name type="scientific">Odontella aurita</name>
    <dbReference type="NCBI Taxonomy" id="265563"/>
    <lineage>
        <taxon>Eukaryota</taxon>
        <taxon>Sar</taxon>
        <taxon>Stramenopiles</taxon>
        <taxon>Ochrophyta</taxon>
        <taxon>Bacillariophyta</taxon>
        <taxon>Mediophyceae</taxon>
        <taxon>Biddulphiophycidae</taxon>
        <taxon>Eupodiscales</taxon>
        <taxon>Odontellaceae</taxon>
        <taxon>Odontella</taxon>
    </lineage>
</organism>
<comment type="subcellular location">
    <subcellularLocation>
        <location evidence="2">Mitochondrion outer membrane</location>
    </subcellularLocation>
</comment>
<gene>
    <name evidence="15" type="ORF">OAUR00152_LOCUS43363</name>
</gene>